<proteinExistence type="predicted"/>
<accession>X1FPT1</accession>
<sequence length="32" mass="3897">MFYLHQLILLFQDHSVKENIIQKIEQQDPNDV</sequence>
<protein>
    <submittedName>
        <fullName evidence="1">Uncharacterized protein</fullName>
    </submittedName>
</protein>
<comment type="caution">
    <text evidence="1">The sequence shown here is derived from an EMBL/GenBank/DDBJ whole genome shotgun (WGS) entry which is preliminary data.</text>
</comment>
<feature type="non-terminal residue" evidence="1">
    <location>
        <position position="32"/>
    </location>
</feature>
<reference evidence="1" key="1">
    <citation type="journal article" date="2014" name="Front. Microbiol.">
        <title>High frequency of phylogenetically diverse reductive dehalogenase-homologous genes in deep subseafloor sedimentary metagenomes.</title>
        <authorList>
            <person name="Kawai M."/>
            <person name="Futagami T."/>
            <person name="Toyoda A."/>
            <person name="Takaki Y."/>
            <person name="Nishi S."/>
            <person name="Hori S."/>
            <person name="Arai W."/>
            <person name="Tsubouchi T."/>
            <person name="Morono Y."/>
            <person name="Uchiyama I."/>
            <person name="Ito T."/>
            <person name="Fujiyama A."/>
            <person name="Inagaki F."/>
            <person name="Takami H."/>
        </authorList>
    </citation>
    <scope>NUCLEOTIDE SEQUENCE</scope>
    <source>
        <strain evidence="1">Expedition CK06-06</strain>
    </source>
</reference>
<organism evidence="1">
    <name type="scientific">marine sediment metagenome</name>
    <dbReference type="NCBI Taxonomy" id="412755"/>
    <lineage>
        <taxon>unclassified sequences</taxon>
        <taxon>metagenomes</taxon>
        <taxon>ecological metagenomes</taxon>
    </lineage>
</organism>
<name>X1FPT1_9ZZZZ</name>
<gene>
    <name evidence="1" type="ORF">S03H2_37131</name>
</gene>
<evidence type="ECO:0000313" key="1">
    <source>
        <dbReference type="EMBL" id="GAH47691.1"/>
    </source>
</evidence>
<dbReference type="EMBL" id="BARU01022827">
    <property type="protein sequence ID" value="GAH47691.1"/>
    <property type="molecule type" value="Genomic_DNA"/>
</dbReference>
<dbReference type="AlphaFoldDB" id="X1FPT1"/>